<reference evidence="3 4" key="1">
    <citation type="submission" date="2022-10" db="EMBL/GenBank/DDBJ databases">
        <title>paucibacter sp. hw8 Genome sequencing.</title>
        <authorList>
            <person name="Park S."/>
        </authorList>
    </citation>
    <scope>NUCLEOTIDE SEQUENCE [LARGE SCALE GENOMIC DNA]</scope>
    <source>
        <strain evidence="4">hw8</strain>
    </source>
</reference>
<sequence>MSLLHADVLVVGAGPAGIAAVCTLAEAGKSVIWIDAGLRAGGQIWRSDIPQPWRERLTRAQHQVRWLSGHTVIAAEMSPAGHTQLLLHNLQSPLTDAHSVEAPHVLLALGARERFLPFPGWTLPGVTGAGALQALAKEGAPLRGKRVVLAGSGPLLWAAAHTLQVHGALLELLAEQASRSQLVSFTMRLNPQLWTQTVRLAWALRRVPQRQSCWVERALGDEKLEAVQLTDGQRRWTQPCEALGVGFGLLPNTELAELMGCQLKDGAIQVDARQQTSRPGIYAAGECTGIAGMHKAVLEGQLAAQALLSGNSGGAGLARLAGALQRARRHGDLLQRQFTLRPELFKLADAQTLICRCEDVNLGALKTHQHWRDAKLQTRCGMGACQGRICGPICQDVLGWPADPGVRGVRMPLQPAPIAALLANHKPIDSDSTIHQGAPSIL</sequence>
<evidence type="ECO:0000313" key="3">
    <source>
        <dbReference type="EMBL" id="MDC8784574.1"/>
    </source>
</evidence>
<dbReference type="Pfam" id="PF07992">
    <property type="entry name" value="Pyr_redox_2"/>
    <property type="match status" value="1"/>
</dbReference>
<gene>
    <name evidence="3" type="ORF">PRZ01_05170</name>
</gene>
<dbReference type="InterPro" id="IPR023753">
    <property type="entry name" value="FAD/NAD-binding_dom"/>
</dbReference>
<dbReference type="Gene3D" id="3.50.50.60">
    <property type="entry name" value="FAD/NAD(P)-binding domain"/>
    <property type="match status" value="2"/>
</dbReference>
<dbReference type="PRINTS" id="PR00469">
    <property type="entry name" value="PNDRDTASEII"/>
</dbReference>
<dbReference type="PRINTS" id="PR00368">
    <property type="entry name" value="FADPNR"/>
</dbReference>
<dbReference type="InterPro" id="IPR051691">
    <property type="entry name" value="Metab_Enz_Cyan_OpOx_G3PDH"/>
</dbReference>
<dbReference type="InterPro" id="IPR017224">
    <property type="entry name" value="Opine_Oxase_asu/HCN_bsu"/>
</dbReference>
<organism evidence="3 4">
    <name type="scientific">Roseateles koreensis</name>
    <dbReference type="NCBI Taxonomy" id="2987526"/>
    <lineage>
        <taxon>Bacteria</taxon>
        <taxon>Pseudomonadati</taxon>
        <taxon>Pseudomonadota</taxon>
        <taxon>Betaproteobacteria</taxon>
        <taxon>Burkholderiales</taxon>
        <taxon>Sphaerotilaceae</taxon>
        <taxon>Roseateles</taxon>
    </lineage>
</organism>
<keyword evidence="4" id="KW-1185">Reference proteome</keyword>
<evidence type="ECO:0000256" key="1">
    <source>
        <dbReference type="ARBA" id="ARBA00023002"/>
    </source>
</evidence>
<dbReference type="Gene3D" id="1.10.10.1100">
    <property type="entry name" value="BFD-like [2Fe-2S]-binding domain"/>
    <property type="match status" value="1"/>
</dbReference>
<evidence type="ECO:0000313" key="4">
    <source>
        <dbReference type="Proteomes" id="UP001219862"/>
    </source>
</evidence>
<dbReference type="RefSeq" id="WP_273595696.1">
    <property type="nucleotide sequence ID" value="NZ_JAQQXS010000004.1"/>
</dbReference>
<dbReference type="EMBL" id="JAQQXS010000004">
    <property type="protein sequence ID" value="MDC8784574.1"/>
    <property type="molecule type" value="Genomic_DNA"/>
</dbReference>
<dbReference type="SUPFAM" id="SSF51905">
    <property type="entry name" value="FAD/NAD(P)-binding domain"/>
    <property type="match status" value="1"/>
</dbReference>
<dbReference type="PANTHER" id="PTHR42949">
    <property type="entry name" value="ANAEROBIC GLYCEROL-3-PHOSPHATE DEHYDROGENASE SUBUNIT B"/>
    <property type="match status" value="1"/>
</dbReference>
<dbReference type="InterPro" id="IPR041854">
    <property type="entry name" value="BFD-like_2Fe2S-bd_dom_sf"/>
</dbReference>
<dbReference type="Proteomes" id="UP001219862">
    <property type="component" value="Unassembled WGS sequence"/>
</dbReference>
<dbReference type="PANTHER" id="PTHR42949:SF3">
    <property type="entry name" value="ANAEROBIC GLYCEROL-3-PHOSPHATE DEHYDROGENASE SUBUNIT B"/>
    <property type="match status" value="1"/>
</dbReference>
<name>A0ABT5KNS8_9BURK</name>
<dbReference type="InterPro" id="IPR036188">
    <property type="entry name" value="FAD/NAD-bd_sf"/>
</dbReference>
<keyword evidence="1" id="KW-0560">Oxidoreductase</keyword>
<feature type="domain" description="FAD/NAD(P)-binding" evidence="2">
    <location>
        <begin position="7"/>
        <end position="300"/>
    </location>
</feature>
<proteinExistence type="predicted"/>
<protein>
    <submittedName>
        <fullName evidence="3">FAD-dependent oxidoreductase</fullName>
    </submittedName>
</protein>
<comment type="caution">
    <text evidence="3">The sequence shown here is derived from an EMBL/GenBank/DDBJ whole genome shotgun (WGS) entry which is preliminary data.</text>
</comment>
<dbReference type="PIRSF" id="PIRSF037495">
    <property type="entry name" value="Opine_OX_OoxA/HcnB"/>
    <property type="match status" value="1"/>
</dbReference>
<accession>A0ABT5KNS8</accession>
<evidence type="ECO:0000259" key="2">
    <source>
        <dbReference type="Pfam" id="PF07992"/>
    </source>
</evidence>